<keyword evidence="2" id="KW-1185">Reference proteome</keyword>
<name>A0A835W0H8_9CHLO</name>
<comment type="caution">
    <text evidence="1">The sequence shown here is derived from an EMBL/GenBank/DDBJ whole genome shotgun (WGS) entry which is preliminary data.</text>
</comment>
<sequence length="135" mass="14700">MSNPLDSPGPAPTVTWLGGGVATVTYNLSRTVMFDTQSIYLCIASPTVKADFFALNVTGNGTVPRNDTSITTYRLLRGGVLRSVSYADASVDPLSYKCGQDSPQILFYETWPRRTPLGFLTLSMVVSWRAVITAR</sequence>
<accession>A0A835W0H8</accession>
<dbReference type="Proteomes" id="UP000613740">
    <property type="component" value="Unassembled WGS sequence"/>
</dbReference>
<evidence type="ECO:0000313" key="1">
    <source>
        <dbReference type="EMBL" id="KAG2432688.1"/>
    </source>
</evidence>
<gene>
    <name evidence="1" type="ORF">HYH02_006673</name>
</gene>
<organism evidence="1 2">
    <name type="scientific">Chlamydomonas schloesseri</name>
    <dbReference type="NCBI Taxonomy" id="2026947"/>
    <lineage>
        <taxon>Eukaryota</taxon>
        <taxon>Viridiplantae</taxon>
        <taxon>Chlorophyta</taxon>
        <taxon>core chlorophytes</taxon>
        <taxon>Chlorophyceae</taxon>
        <taxon>CS clade</taxon>
        <taxon>Chlamydomonadales</taxon>
        <taxon>Chlamydomonadaceae</taxon>
        <taxon>Chlamydomonas</taxon>
    </lineage>
</organism>
<dbReference type="AlphaFoldDB" id="A0A835W0H8"/>
<evidence type="ECO:0000313" key="2">
    <source>
        <dbReference type="Proteomes" id="UP000613740"/>
    </source>
</evidence>
<reference evidence="1" key="1">
    <citation type="journal article" date="2020" name="bioRxiv">
        <title>Comparative genomics of Chlamydomonas.</title>
        <authorList>
            <person name="Craig R.J."/>
            <person name="Hasan A.R."/>
            <person name="Ness R.W."/>
            <person name="Keightley P.D."/>
        </authorList>
    </citation>
    <scope>NUCLEOTIDE SEQUENCE</scope>
    <source>
        <strain evidence="1">CCAP 11/173</strain>
    </source>
</reference>
<dbReference type="EMBL" id="JAEHOD010000066">
    <property type="protein sequence ID" value="KAG2432688.1"/>
    <property type="molecule type" value="Genomic_DNA"/>
</dbReference>
<protein>
    <submittedName>
        <fullName evidence="1">Uncharacterized protein</fullName>
    </submittedName>
</protein>
<dbReference type="OrthoDB" id="10511306at2759"/>
<proteinExistence type="predicted"/>